<keyword evidence="2" id="KW-1185">Reference proteome</keyword>
<dbReference type="SUPFAM" id="SSF56784">
    <property type="entry name" value="HAD-like"/>
    <property type="match status" value="1"/>
</dbReference>
<dbReference type="InterPro" id="IPR023214">
    <property type="entry name" value="HAD_sf"/>
</dbReference>
<dbReference type="Gene3D" id="3.40.50.1000">
    <property type="entry name" value="HAD superfamily/HAD-like"/>
    <property type="match status" value="1"/>
</dbReference>
<evidence type="ECO:0000313" key="1">
    <source>
        <dbReference type="EMBL" id="MDG2991325.1"/>
    </source>
</evidence>
<dbReference type="InterPro" id="IPR036412">
    <property type="entry name" value="HAD-like_sf"/>
</dbReference>
<dbReference type="GO" id="GO:0016787">
    <property type="term" value="F:hydrolase activity"/>
    <property type="evidence" value="ECO:0007669"/>
    <property type="project" value="UniProtKB-KW"/>
</dbReference>
<dbReference type="PANTHER" id="PTHR43434">
    <property type="entry name" value="PHOSPHOGLYCOLATE PHOSPHATASE"/>
    <property type="match status" value="1"/>
</dbReference>
<gene>
    <name evidence="1" type="ORF">L3556_10345</name>
</gene>
<evidence type="ECO:0000313" key="2">
    <source>
        <dbReference type="Proteomes" id="UP001154265"/>
    </source>
</evidence>
<dbReference type="EMBL" id="JAKKUT010000002">
    <property type="protein sequence ID" value="MDG2991325.1"/>
    <property type="molecule type" value="Genomic_DNA"/>
</dbReference>
<name>A0ABT6F0H6_9SYNE</name>
<dbReference type="Proteomes" id="UP001154265">
    <property type="component" value="Unassembled WGS sequence"/>
</dbReference>
<reference evidence="1" key="2">
    <citation type="submission" date="2022-01" db="EMBL/GenBank/DDBJ databases">
        <authorList>
            <person name="Zivanovic Y."/>
            <person name="Moreira D."/>
            <person name="Lopez-Garcia P."/>
        </authorList>
    </citation>
    <scope>NUCLEOTIDE SEQUENCE</scope>
    <source>
        <strain evidence="1">G9</strain>
    </source>
</reference>
<proteinExistence type="predicted"/>
<keyword evidence="1" id="KW-0378">Hydrolase</keyword>
<dbReference type="RefSeq" id="WP_277867195.1">
    <property type="nucleotide sequence ID" value="NZ_JAKKUT010000002.1"/>
</dbReference>
<comment type="caution">
    <text evidence="1">The sequence shown here is derived from an EMBL/GenBank/DDBJ whole genome shotgun (WGS) entry which is preliminary data.</text>
</comment>
<organism evidence="1 2">
    <name type="scientific">Candidatus Synechococcus calcipolaris G9</name>
    <dbReference type="NCBI Taxonomy" id="1497997"/>
    <lineage>
        <taxon>Bacteria</taxon>
        <taxon>Bacillati</taxon>
        <taxon>Cyanobacteriota</taxon>
        <taxon>Cyanophyceae</taxon>
        <taxon>Synechococcales</taxon>
        <taxon>Synechococcaceae</taxon>
        <taxon>Synechococcus</taxon>
    </lineage>
</organism>
<accession>A0ABT6F0H6</accession>
<dbReference type="PANTHER" id="PTHR43434:SF21">
    <property type="entry name" value="SLL0295 PROTEIN"/>
    <property type="match status" value="1"/>
</dbReference>
<protein>
    <submittedName>
        <fullName evidence="1">HAD family hydrolase</fullName>
    </submittedName>
</protein>
<sequence length="268" mass="30506">MSPLPGTLALDFDGVLCDGLQEQFLVSWQAYGQLWPTSQPEPEAGLAPLFYQLRPVITVGWEMPMLLRAIMKGFTPQDIFSNWSVLCDRLLQDEDLNARDLGQLVDHLRDRWLARDEQGWLGQHRFYPGVIQTLGRWLGEGQAQDGFKTVIVTTKETRFVVALLRHAGVEFPPELIFGKDRQQPKTVILQQLQQVEATPLWFVEDRLGALKKVAALPTLENIELFLASWGYNTVGDRQDASQDKRIHLLDLEQFTQGSQGSYWATWLG</sequence>
<reference evidence="1" key="1">
    <citation type="journal article" date="2022" name="Genome Biol. Evol.">
        <title>A New Gene Family Diagnostic for Intracellular Biomineralization of Amorphous Ca Carbonates by Cyanobacteria.</title>
        <authorList>
            <person name="Benzerara K."/>
            <person name="Duprat E."/>
            <person name="Bitard-Feildel T."/>
            <person name="Caumes G."/>
            <person name="Cassier-Chauvat C."/>
            <person name="Chauvat F."/>
            <person name="Dezi M."/>
            <person name="Diop S.I."/>
            <person name="Gaschignard G."/>
            <person name="Gorgen S."/>
            <person name="Gugger M."/>
            <person name="Lopez-Garcia P."/>
            <person name="Millet M."/>
            <person name="Skouri-Panet F."/>
            <person name="Moreira D."/>
            <person name="Callebaut I."/>
        </authorList>
    </citation>
    <scope>NUCLEOTIDE SEQUENCE</scope>
    <source>
        <strain evidence="1">G9</strain>
    </source>
</reference>
<dbReference type="InterPro" id="IPR050155">
    <property type="entry name" value="HAD-like_hydrolase_sf"/>
</dbReference>